<proteinExistence type="predicted"/>
<evidence type="ECO:0000313" key="3">
    <source>
        <dbReference type="Proteomes" id="UP000054937"/>
    </source>
</evidence>
<organism evidence="2 3">
    <name type="scientific">Pseudocohnilembus persalinus</name>
    <name type="common">Ciliate</name>
    <dbReference type="NCBI Taxonomy" id="266149"/>
    <lineage>
        <taxon>Eukaryota</taxon>
        <taxon>Sar</taxon>
        <taxon>Alveolata</taxon>
        <taxon>Ciliophora</taxon>
        <taxon>Intramacronucleata</taxon>
        <taxon>Oligohymenophorea</taxon>
        <taxon>Scuticociliatia</taxon>
        <taxon>Philasterida</taxon>
        <taxon>Pseudocohnilembidae</taxon>
        <taxon>Pseudocohnilembus</taxon>
    </lineage>
</organism>
<dbReference type="GO" id="GO:0016020">
    <property type="term" value="C:membrane"/>
    <property type="evidence" value="ECO:0007669"/>
    <property type="project" value="TreeGrafter"/>
</dbReference>
<evidence type="ECO:0000259" key="1">
    <source>
        <dbReference type="Pfam" id="PF08718"/>
    </source>
</evidence>
<dbReference type="Proteomes" id="UP000054937">
    <property type="component" value="Unassembled WGS sequence"/>
</dbReference>
<reference evidence="2 3" key="1">
    <citation type="journal article" date="2015" name="Sci. Rep.">
        <title>Genome of the facultative scuticociliatosis pathogen Pseudocohnilembus persalinus provides insight into its virulence through horizontal gene transfer.</title>
        <authorList>
            <person name="Xiong J."/>
            <person name="Wang G."/>
            <person name="Cheng J."/>
            <person name="Tian M."/>
            <person name="Pan X."/>
            <person name="Warren A."/>
            <person name="Jiang C."/>
            <person name="Yuan D."/>
            <person name="Miao W."/>
        </authorList>
    </citation>
    <scope>NUCLEOTIDE SEQUENCE [LARGE SCALE GENOMIC DNA]</scope>
    <source>
        <strain evidence="2">36N120E</strain>
    </source>
</reference>
<dbReference type="EMBL" id="LDAU01000225">
    <property type="protein sequence ID" value="KRW98910.1"/>
    <property type="molecule type" value="Genomic_DNA"/>
</dbReference>
<keyword evidence="3" id="KW-1185">Reference proteome</keyword>
<name>A0A0V0Q9L7_PSEPJ</name>
<accession>A0A0V0Q9L7</accession>
<dbReference type="OMA" id="PQQIGEF"/>
<dbReference type="AlphaFoldDB" id="A0A0V0Q9L7"/>
<feature type="domain" description="Glycolipid transfer protein" evidence="1">
    <location>
        <begin position="71"/>
        <end position="217"/>
    </location>
</feature>
<dbReference type="OrthoDB" id="116883at2759"/>
<dbReference type="Pfam" id="PF08718">
    <property type="entry name" value="GLTP"/>
    <property type="match status" value="1"/>
</dbReference>
<dbReference type="GO" id="GO:0005829">
    <property type="term" value="C:cytosol"/>
    <property type="evidence" value="ECO:0007669"/>
    <property type="project" value="TreeGrafter"/>
</dbReference>
<dbReference type="GO" id="GO:1902387">
    <property type="term" value="F:ceramide 1-phosphate binding"/>
    <property type="evidence" value="ECO:0007669"/>
    <property type="project" value="TreeGrafter"/>
</dbReference>
<gene>
    <name evidence="2" type="ORF">PPERSA_09435</name>
</gene>
<dbReference type="PANTHER" id="PTHR10219">
    <property type="entry name" value="GLYCOLIPID TRANSFER PROTEIN-RELATED"/>
    <property type="match status" value="1"/>
</dbReference>
<dbReference type="GO" id="GO:1902388">
    <property type="term" value="F:ceramide 1-phosphate transfer activity"/>
    <property type="evidence" value="ECO:0007669"/>
    <property type="project" value="TreeGrafter"/>
</dbReference>
<dbReference type="InterPro" id="IPR014830">
    <property type="entry name" value="Glycolipid_transfer_prot_dom"/>
</dbReference>
<dbReference type="SUPFAM" id="SSF110004">
    <property type="entry name" value="Glycolipid transfer protein, GLTP"/>
    <property type="match status" value="1"/>
</dbReference>
<protein>
    <submittedName>
        <fullName evidence="2">Glycolipid transfer protein domain</fullName>
    </submittedName>
</protein>
<evidence type="ECO:0000313" key="2">
    <source>
        <dbReference type="EMBL" id="KRW98910.1"/>
    </source>
</evidence>
<dbReference type="InterPro" id="IPR036497">
    <property type="entry name" value="GLTP_sf"/>
</dbReference>
<dbReference type="InParanoid" id="A0A0V0Q9L7"/>
<sequence>MEQVTNNIFQCCPPKMPKQLPTNEDLLQKIEQVRPMKNDVDFDYEGVCLWLELAEQYYNKHGDYPVELICRFLWEFVKVFQKMGSALGMAFKDVKEKTTVIRERAEQLNQKFLFALMEKEKELGIQYCNGDNNKKYKPPQEYKKYVSASRHMLRMVRFSHFLREMFDHIEKDKQRKISDCLQIAYKQALEPFHSFFVKTAAKTAMGYAPKREKMLGYIVEADKSDEYAYQVIQKLVFHIDKIYTGILKYYEDNKLMDLP</sequence>
<dbReference type="Gene3D" id="1.10.3520.10">
    <property type="entry name" value="Glycolipid transfer protein"/>
    <property type="match status" value="1"/>
</dbReference>
<dbReference type="PANTHER" id="PTHR10219:SF43">
    <property type="entry name" value="GLYCOLIPID TRANSFER PROTEIN DOMAIN-CONTAINING PROTEIN"/>
    <property type="match status" value="1"/>
</dbReference>
<comment type="caution">
    <text evidence="2">The sequence shown here is derived from an EMBL/GenBank/DDBJ whole genome shotgun (WGS) entry which is preliminary data.</text>
</comment>